<dbReference type="EMBL" id="KN832060">
    <property type="protein sequence ID" value="KIN95801.1"/>
    <property type="molecule type" value="Genomic_DNA"/>
</dbReference>
<reference evidence="1 2" key="1">
    <citation type="submission" date="2014-04" db="EMBL/GenBank/DDBJ databases">
        <authorList>
            <consortium name="DOE Joint Genome Institute"/>
            <person name="Kuo A."/>
            <person name="Kohler A."/>
            <person name="Costa M.D."/>
            <person name="Nagy L.G."/>
            <person name="Floudas D."/>
            <person name="Copeland A."/>
            <person name="Barry K.W."/>
            <person name="Cichocki N."/>
            <person name="Veneault-Fourrey C."/>
            <person name="LaButti K."/>
            <person name="Lindquist E.A."/>
            <person name="Lipzen A."/>
            <person name="Lundell T."/>
            <person name="Morin E."/>
            <person name="Murat C."/>
            <person name="Sun H."/>
            <person name="Tunlid A."/>
            <person name="Henrissat B."/>
            <person name="Grigoriev I.V."/>
            <person name="Hibbett D.S."/>
            <person name="Martin F."/>
            <person name="Nordberg H.P."/>
            <person name="Cantor M.N."/>
            <person name="Hua S.X."/>
        </authorList>
    </citation>
    <scope>NUCLEOTIDE SEQUENCE [LARGE SCALE GENOMIC DNA]</scope>
    <source>
        <strain evidence="1 2">Marx 270</strain>
    </source>
</reference>
<dbReference type="HOGENOM" id="CLU_1571282_0_0_1"/>
<dbReference type="OrthoDB" id="2688372at2759"/>
<dbReference type="AlphaFoldDB" id="A0A0C3JDT3"/>
<name>A0A0C3JDT3_PISTI</name>
<sequence length="138" mass="15791">MTRGIECDNLAVHEPKCLSLPNNKEFQLLLKALHLEDRALVTTVIQCLDFYKVDDKGRRIDMGCHSASKGDEQSAVPITFKVPLCIIVRRLFWGRNPACAPRRKFFENIRETFYALENLHHLAGTEARHESAVRWATA</sequence>
<protein>
    <submittedName>
        <fullName evidence="1">Uncharacterized protein</fullName>
    </submittedName>
</protein>
<reference evidence="2" key="2">
    <citation type="submission" date="2015-01" db="EMBL/GenBank/DDBJ databases">
        <title>Evolutionary Origins and Diversification of the Mycorrhizal Mutualists.</title>
        <authorList>
            <consortium name="DOE Joint Genome Institute"/>
            <consortium name="Mycorrhizal Genomics Consortium"/>
            <person name="Kohler A."/>
            <person name="Kuo A."/>
            <person name="Nagy L.G."/>
            <person name="Floudas D."/>
            <person name="Copeland A."/>
            <person name="Barry K.W."/>
            <person name="Cichocki N."/>
            <person name="Veneault-Fourrey C."/>
            <person name="LaButti K."/>
            <person name="Lindquist E.A."/>
            <person name="Lipzen A."/>
            <person name="Lundell T."/>
            <person name="Morin E."/>
            <person name="Murat C."/>
            <person name="Riley R."/>
            <person name="Ohm R."/>
            <person name="Sun H."/>
            <person name="Tunlid A."/>
            <person name="Henrissat B."/>
            <person name="Grigoriev I.V."/>
            <person name="Hibbett D.S."/>
            <person name="Martin F."/>
        </authorList>
    </citation>
    <scope>NUCLEOTIDE SEQUENCE [LARGE SCALE GENOMIC DNA]</scope>
    <source>
        <strain evidence="2">Marx 270</strain>
    </source>
</reference>
<evidence type="ECO:0000313" key="1">
    <source>
        <dbReference type="EMBL" id="KIN95801.1"/>
    </source>
</evidence>
<dbReference type="Proteomes" id="UP000054217">
    <property type="component" value="Unassembled WGS sequence"/>
</dbReference>
<organism evidence="1 2">
    <name type="scientific">Pisolithus tinctorius Marx 270</name>
    <dbReference type="NCBI Taxonomy" id="870435"/>
    <lineage>
        <taxon>Eukaryota</taxon>
        <taxon>Fungi</taxon>
        <taxon>Dikarya</taxon>
        <taxon>Basidiomycota</taxon>
        <taxon>Agaricomycotina</taxon>
        <taxon>Agaricomycetes</taxon>
        <taxon>Agaricomycetidae</taxon>
        <taxon>Boletales</taxon>
        <taxon>Sclerodermatineae</taxon>
        <taxon>Pisolithaceae</taxon>
        <taxon>Pisolithus</taxon>
    </lineage>
</organism>
<gene>
    <name evidence="1" type="ORF">M404DRAFT_296459</name>
</gene>
<accession>A0A0C3JDT3</accession>
<proteinExistence type="predicted"/>
<evidence type="ECO:0000313" key="2">
    <source>
        <dbReference type="Proteomes" id="UP000054217"/>
    </source>
</evidence>
<dbReference type="InParanoid" id="A0A0C3JDT3"/>
<keyword evidence="2" id="KW-1185">Reference proteome</keyword>